<dbReference type="Proteomes" id="UP000199699">
    <property type="component" value="Unassembled WGS sequence"/>
</dbReference>
<dbReference type="GO" id="GO:0005737">
    <property type="term" value="C:cytoplasm"/>
    <property type="evidence" value="ECO:0007669"/>
    <property type="project" value="TreeGrafter"/>
</dbReference>
<dbReference type="InterPro" id="IPR010071">
    <property type="entry name" value="AA_adenyl_dom"/>
</dbReference>
<dbReference type="NCBIfam" id="TIGR01733">
    <property type="entry name" value="AA-adenyl-dom"/>
    <property type="match status" value="1"/>
</dbReference>
<dbReference type="InterPro" id="IPR020845">
    <property type="entry name" value="AMP-binding_CS"/>
</dbReference>
<dbReference type="InterPro" id="IPR023213">
    <property type="entry name" value="CAT-like_dom_sf"/>
</dbReference>
<dbReference type="GO" id="GO:0031177">
    <property type="term" value="F:phosphopantetheine binding"/>
    <property type="evidence" value="ECO:0007669"/>
    <property type="project" value="InterPro"/>
</dbReference>
<dbReference type="STRING" id="145857.GA0070616_0472"/>
<evidence type="ECO:0000256" key="1">
    <source>
        <dbReference type="ARBA" id="ARBA00001957"/>
    </source>
</evidence>
<dbReference type="Pfam" id="PF00550">
    <property type="entry name" value="PP-binding"/>
    <property type="match status" value="1"/>
</dbReference>
<dbReference type="PROSITE" id="PS50075">
    <property type="entry name" value="CARRIER"/>
    <property type="match status" value="1"/>
</dbReference>
<evidence type="ECO:0000313" key="7">
    <source>
        <dbReference type="Proteomes" id="UP000199699"/>
    </source>
</evidence>
<dbReference type="PANTHER" id="PTHR45527:SF1">
    <property type="entry name" value="FATTY ACID SYNTHASE"/>
    <property type="match status" value="1"/>
</dbReference>
<dbReference type="InterPro" id="IPR045851">
    <property type="entry name" value="AMP-bd_C_sf"/>
</dbReference>
<sequence length="1979" mass="213459">MCPVFPDVKELILPAPPLDTDIDPDGRYDTVTLQSGMLFTREHQPRAGVDILQVVVDWPAPLDPAAMRTAWQRATARHPVLRTAFVWPADGDPAQEVQPAVALPVTHHDWSGEPSAACGERLARFLADDRAAGFDSSTAPLARVTLLTHGPDRHTLTVTLHHAILDGRSVHLLLDEVFAEHDALRTARPYDPPPRRPFRDYVVWVAQRPLTADRRFWTRRLADVTLPTPLPLTIAPDDSPRGVDTVRELARSLTPAATAALHTAARTVGVPVSTLVTAAWSVLLHRYAGRNEVVFGSTRTCRNGTVDGADGMLGLLINTVPLRIDVDPQQPVRDWLLDVRRQIEEVRPHQLAPLSRIQQWSGVPASTPLFDTLLVYEHRDLQAALSRTVPDWGARRARVYRHPAPSVTLCVFGEPVLTALLYHDRRRLSEGGAEAMLRHVELILTALADGLDRPVAALPLLDATDRAMLADFRAVADPVPAEAYPVNATVPDLVAAVARRQPDAVAVAGVDGATLTYRELAGRAEALAHRLVAWGVRPDEPVAVALPRSVELVVTLLAVLKAGAGYLPLDPADPPARIRQLLAVAGDPPVLATGEVPGATRLFRLDQPDPAEPGGAAVRRPHPAGLAYVNFTSGSTGTPKAVAVAHSAVVRLVHQPGYLRLGPTETVLQLAPVAFDAATLEIWGALTAGARLVVAPPGAPDLAELARLIRRERITVLWLTAGLFHQLVEFDPECLAGVGQLLAGGDVLAPEAVRRALRARAGAVLVNGYGPTENTTFTCVHPMTDPATVPDPVPIGRPVPRTTVYVLDPAGRPVPVGVPGELHTGGHGVARGYLGRPGATAAAFLPDPFDPRPGARMYRTGDRVRWRPDGSLDFLGRIDEQVKIRGFRVEPGEVAAVLRTHPAVADAAVLVDGQGERRRLLAYLTLRPGAADPTPQDLARYAADRLPVHLRPAAHLVLPTLPLTGNGKVDRRALPLPEQPAARPAADLTDPIQVRLAALWAELLGTAPSTPDDDFFVLGGNSLLATRLTFVVADRFGVDLPVSVVYEHPTLARLAGLLDGRALGAVSTGVTRRDRAGYRSSPATSATGAAPSPATPTTDAAPSHLVRPVDGPWALWRWVGLRAAGFPLRTLTALGDPDLVRAADTVLAAEQRLTAARRDLADALRRTRTDSPPGERAQWNRAVRQVRRDSPPDPLPPGAATLAGGELVRADAALREAHTAREAALAGYLHSYADASARRAAALRATAADPLFRAAVTWQNRHALRTGVDPLRAAAPGTTDSRHRQHEALVATYLQRYCVKNDTIGFFGPVGWARIEDGAPGLTVRHGPAALAQRTVHFENWAIVETAEALATRDPGLRPWLVPRRMPFLALVGDELHMPLTEPVPLAPATVRLLRACDGIRPAGEIAAELVADPGSGIDSPSEVYRMLAELRDARRISWSLEVPNEDLHPERLLRARLVAVTDPAVREPALAALDELDRTRGEVADAAGDADRLGAAIEALEERFTALTGRSPTRRAGKVYAGRTLVYEECRSGTDVTLSTDLTATLWPTLSLLLESVRWFTSAGAALFRRAATERYRELVARTGSPTVPFADFWLWANDLLFDPPEKLIAPVVRALQDRWARILPDAVDHRVTATSAELRQQVAAAFAAPRPGWVGAYQHSPDVLLAADGPEAVARGDFHWVVGEVHPGVNTLRAALFVGQHPAPEELRAAITADLPHGRIVLAATGEEGGASSRLTDALVTDRDVRLVFGHDSGGLDPATSLPVGDCVLGPVDGVLTVSSRDGRYRLPLAEVLGEPLMLHLVQRFDIRRPADHQPRITVDRVVLARESWRFATAGLDFATLPDEGERFRRVRHWQREHGLPRHLFVKTPVEAKPFHLDLTSLASVDVLARAVRRTVAHDPAATLRFSEMLPGPEHAWLTDAQGRHHTAELRLVAVDTRTPGVVDTRTPGVVDTTSTGSANPAADRRPDPPHRNQAGA</sequence>
<dbReference type="SUPFAM" id="SSF47336">
    <property type="entry name" value="ACP-like"/>
    <property type="match status" value="1"/>
</dbReference>
<dbReference type="GO" id="GO:0043041">
    <property type="term" value="P:amino acid activation for nonribosomal peptide biosynthetic process"/>
    <property type="evidence" value="ECO:0007669"/>
    <property type="project" value="TreeGrafter"/>
</dbReference>
<dbReference type="FunFam" id="2.30.38.10:FF:000001">
    <property type="entry name" value="Non-ribosomal peptide synthetase PvdI"/>
    <property type="match status" value="1"/>
</dbReference>
<dbReference type="PROSITE" id="PS00455">
    <property type="entry name" value="AMP_BINDING"/>
    <property type="match status" value="1"/>
</dbReference>
<feature type="compositionally biased region" description="Low complexity" evidence="4">
    <location>
        <begin position="1080"/>
        <end position="1103"/>
    </location>
</feature>
<dbReference type="Pfam" id="PF13193">
    <property type="entry name" value="AMP-binding_C"/>
    <property type="match status" value="1"/>
</dbReference>
<evidence type="ECO:0000256" key="2">
    <source>
        <dbReference type="ARBA" id="ARBA00022450"/>
    </source>
</evidence>
<accession>A0A1C6RBL8</accession>
<comment type="cofactor">
    <cofactor evidence="1">
        <name>pantetheine 4'-phosphate</name>
        <dbReference type="ChEBI" id="CHEBI:47942"/>
    </cofactor>
</comment>
<feature type="domain" description="Carrier" evidence="5">
    <location>
        <begin position="987"/>
        <end position="1062"/>
    </location>
</feature>
<evidence type="ECO:0000259" key="5">
    <source>
        <dbReference type="PROSITE" id="PS50075"/>
    </source>
</evidence>
<evidence type="ECO:0000256" key="4">
    <source>
        <dbReference type="SAM" id="MobiDB-lite"/>
    </source>
</evidence>
<keyword evidence="3" id="KW-0597">Phosphoprotein</keyword>
<gene>
    <name evidence="6" type="ORF">GA0070616_0472</name>
</gene>
<dbReference type="SMART" id="SM01294">
    <property type="entry name" value="PKS_PP_betabranch"/>
    <property type="match status" value="1"/>
</dbReference>
<dbReference type="Gene3D" id="3.30.559.30">
    <property type="entry name" value="Nonribosomal peptide synthetase, condensation domain"/>
    <property type="match status" value="1"/>
</dbReference>
<dbReference type="InterPro" id="IPR020806">
    <property type="entry name" value="PKS_PP-bd"/>
</dbReference>
<dbReference type="SUPFAM" id="SSF52777">
    <property type="entry name" value="CoA-dependent acyltransferases"/>
    <property type="match status" value="2"/>
</dbReference>
<dbReference type="InterPro" id="IPR036736">
    <property type="entry name" value="ACP-like_sf"/>
</dbReference>
<dbReference type="Pfam" id="PF00501">
    <property type="entry name" value="AMP-binding"/>
    <property type="match status" value="1"/>
</dbReference>
<dbReference type="Gene3D" id="3.40.50.980">
    <property type="match status" value="2"/>
</dbReference>
<dbReference type="InterPro" id="IPR009081">
    <property type="entry name" value="PP-bd_ACP"/>
</dbReference>
<feature type="region of interest" description="Disordered" evidence="4">
    <location>
        <begin position="1943"/>
        <end position="1979"/>
    </location>
</feature>
<dbReference type="Gene3D" id="3.30.300.30">
    <property type="match status" value="1"/>
</dbReference>
<dbReference type="InterPro" id="IPR025110">
    <property type="entry name" value="AMP-bd_C"/>
</dbReference>
<dbReference type="Pfam" id="PF00668">
    <property type="entry name" value="Condensation"/>
    <property type="match status" value="1"/>
</dbReference>
<protein>
    <submittedName>
        <fullName evidence="6">Amino acid adenylation domain-containing protein</fullName>
    </submittedName>
</protein>
<dbReference type="GO" id="GO:0003824">
    <property type="term" value="F:catalytic activity"/>
    <property type="evidence" value="ECO:0007669"/>
    <property type="project" value="InterPro"/>
</dbReference>
<dbReference type="SMART" id="SM00823">
    <property type="entry name" value="PKS_PP"/>
    <property type="match status" value="1"/>
</dbReference>
<dbReference type="InterPro" id="IPR006827">
    <property type="entry name" value="Lant_deHydtase_N"/>
</dbReference>
<dbReference type="Pfam" id="PF04738">
    <property type="entry name" value="Lant_dehydr_N"/>
    <property type="match status" value="2"/>
</dbReference>
<dbReference type="Gene3D" id="1.10.1200.10">
    <property type="entry name" value="ACP-like"/>
    <property type="match status" value="1"/>
</dbReference>
<dbReference type="InterPro" id="IPR001242">
    <property type="entry name" value="Condensation_dom"/>
</dbReference>
<dbReference type="SUPFAM" id="SSF56801">
    <property type="entry name" value="Acetyl-CoA synthetase-like"/>
    <property type="match status" value="1"/>
</dbReference>
<evidence type="ECO:0000313" key="6">
    <source>
        <dbReference type="EMBL" id="SCL14548.1"/>
    </source>
</evidence>
<evidence type="ECO:0000256" key="3">
    <source>
        <dbReference type="ARBA" id="ARBA00022553"/>
    </source>
</evidence>
<organism evidence="6 7">
    <name type="scientific">Micromonospora nigra</name>
    <dbReference type="NCBI Taxonomy" id="145857"/>
    <lineage>
        <taxon>Bacteria</taxon>
        <taxon>Bacillati</taxon>
        <taxon>Actinomycetota</taxon>
        <taxon>Actinomycetes</taxon>
        <taxon>Micromonosporales</taxon>
        <taxon>Micromonosporaceae</taxon>
        <taxon>Micromonospora</taxon>
    </lineage>
</organism>
<dbReference type="Gene3D" id="2.30.38.10">
    <property type="entry name" value="Luciferase, Domain 3"/>
    <property type="match status" value="1"/>
</dbReference>
<dbReference type="InterPro" id="IPR000873">
    <property type="entry name" value="AMP-dep_synth/lig_dom"/>
</dbReference>
<keyword evidence="7" id="KW-1185">Reference proteome</keyword>
<dbReference type="Gene3D" id="3.30.559.10">
    <property type="entry name" value="Chloramphenicol acetyltransferase-like domain"/>
    <property type="match status" value="1"/>
</dbReference>
<feature type="region of interest" description="Disordered" evidence="4">
    <location>
        <begin position="1073"/>
        <end position="1103"/>
    </location>
</feature>
<dbReference type="GO" id="GO:0008610">
    <property type="term" value="P:lipid biosynthetic process"/>
    <property type="evidence" value="ECO:0007669"/>
    <property type="project" value="UniProtKB-ARBA"/>
</dbReference>
<reference evidence="6 7" key="1">
    <citation type="submission" date="2016-06" db="EMBL/GenBank/DDBJ databases">
        <authorList>
            <person name="Kjaerup R.B."/>
            <person name="Dalgaard T.S."/>
            <person name="Juul-Madsen H.R."/>
        </authorList>
    </citation>
    <scope>NUCLEOTIDE SEQUENCE [LARGE SCALE GENOMIC DNA]</scope>
    <source>
        <strain evidence="6 7">DSM 43818</strain>
    </source>
</reference>
<name>A0A1C6RBL8_9ACTN</name>
<dbReference type="PANTHER" id="PTHR45527">
    <property type="entry name" value="NONRIBOSOMAL PEPTIDE SYNTHETASE"/>
    <property type="match status" value="1"/>
</dbReference>
<proteinExistence type="predicted"/>
<dbReference type="EMBL" id="FMHT01000003">
    <property type="protein sequence ID" value="SCL14548.1"/>
    <property type="molecule type" value="Genomic_DNA"/>
</dbReference>
<keyword evidence="2" id="KW-0596">Phosphopantetheine</keyword>
<dbReference type="CDD" id="cd12117">
    <property type="entry name" value="A_NRPS_Srf_like"/>
    <property type="match status" value="1"/>
</dbReference>
<dbReference type="GO" id="GO:0044550">
    <property type="term" value="P:secondary metabolite biosynthetic process"/>
    <property type="evidence" value="ECO:0007669"/>
    <property type="project" value="TreeGrafter"/>
</dbReference>